<proteinExistence type="predicted"/>
<keyword evidence="2" id="KW-1185">Reference proteome</keyword>
<dbReference type="AlphaFoldDB" id="A0A371X6C0"/>
<accession>A0A371X6C0</accession>
<evidence type="ECO:0000313" key="2">
    <source>
        <dbReference type="Proteomes" id="UP000262379"/>
    </source>
</evidence>
<dbReference type="Proteomes" id="UP000262379">
    <property type="component" value="Unassembled WGS sequence"/>
</dbReference>
<gene>
    <name evidence="1" type="ORF">DY251_18615</name>
</gene>
<organism evidence="1 2">
    <name type="scientific">Mesorhizobium denitrificans</name>
    <dbReference type="NCBI Taxonomy" id="2294114"/>
    <lineage>
        <taxon>Bacteria</taxon>
        <taxon>Pseudomonadati</taxon>
        <taxon>Pseudomonadota</taxon>
        <taxon>Alphaproteobacteria</taxon>
        <taxon>Hyphomicrobiales</taxon>
        <taxon>Phyllobacteriaceae</taxon>
        <taxon>Mesorhizobium</taxon>
    </lineage>
</organism>
<reference evidence="2" key="1">
    <citation type="submission" date="2018-08" db="EMBL/GenBank/DDBJ databases">
        <authorList>
            <person name="Im W.T."/>
        </authorList>
    </citation>
    <scope>NUCLEOTIDE SEQUENCE [LARGE SCALE GENOMIC DNA]</scope>
    <source>
        <strain evidence="2">LA-28</strain>
    </source>
</reference>
<comment type="caution">
    <text evidence="1">The sequence shown here is derived from an EMBL/GenBank/DDBJ whole genome shotgun (WGS) entry which is preliminary data.</text>
</comment>
<protein>
    <submittedName>
        <fullName evidence="1">Uncharacterized protein</fullName>
    </submittedName>
</protein>
<sequence length="131" mass="14659">MASVPVMFRLPAQLSDQLAALAQRVESSPGLIARLIVTRDLTETAAMLETHDEKLEHIFLIIKDIAQVHRDLMRDEVVSTGQDTIRVLEKLDEIARAIDSIRDAAFVRSYTIVKELIAAHDEKATQESLPL</sequence>
<name>A0A371X6C0_9HYPH</name>
<dbReference type="RefSeq" id="WP_116625422.1">
    <property type="nucleotide sequence ID" value="NZ_QURN01000017.1"/>
</dbReference>
<dbReference type="EMBL" id="QURN01000017">
    <property type="protein sequence ID" value="RFC64778.1"/>
    <property type="molecule type" value="Genomic_DNA"/>
</dbReference>
<evidence type="ECO:0000313" key="1">
    <source>
        <dbReference type="EMBL" id="RFC64778.1"/>
    </source>
</evidence>